<dbReference type="InterPro" id="IPR013087">
    <property type="entry name" value="Znf_C2H2_type"/>
</dbReference>
<evidence type="ECO:0000259" key="10">
    <source>
        <dbReference type="PROSITE" id="PS50157"/>
    </source>
</evidence>
<feature type="domain" description="C2H2-type" evidence="10">
    <location>
        <begin position="540"/>
        <end position="567"/>
    </location>
</feature>
<evidence type="ECO:0000256" key="9">
    <source>
        <dbReference type="SAM" id="MobiDB-lite"/>
    </source>
</evidence>
<dbReference type="PROSITE" id="PS50157">
    <property type="entry name" value="ZINC_FINGER_C2H2_2"/>
    <property type="match status" value="4"/>
</dbReference>
<keyword evidence="11" id="KW-1185">Reference proteome</keyword>
<comment type="subcellular location">
    <subcellularLocation>
        <location evidence="1">Nucleus</location>
    </subcellularLocation>
</comment>
<evidence type="ECO:0000256" key="3">
    <source>
        <dbReference type="ARBA" id="ARBA00022737"/>
    </source>
</evidence>
<evidence type="ECO:0000256" key="1">
    <source>
        <dbReference type="ARBA" id="ARBA00004123"/>
    </source>
</evidence>
<feature type="compositionally biased region" description="Polar residues" evidence="9">
    <location>
        <begin position="409"/>
        <end position="418"/>
    </location>
</feature>
<reference evidence="12" key="1">
    <citation type="submission" date="2025-08" db="UniProtKB">
        <authorList>
            <consortium name="RefSeq"/>
        </authorList>
    </citation>
    <scope>IDENTIFICATION</scope>
    <source>
        <tissue evidence="12">Total insect</tissue>
    </source>
</reference>
<evidence type="ECO:0000256" key="4">
    <source>
        <dbReference type="ARBA" id="ARBA00022771"/>
    </source>
</evidence>
<evidence type="ECO:0000256" key="7">
    <source>
        <dbReference type="ARBA" id="ARBA00023242"/>
    </source>
</evidence>
<dbReference type="GeneID" id="117639898"/>
<feature type="compositionally biased region" description="Basic and acidic residues" evidence="9">
    <location>
        <begin position="398"/>
        <end position="408"/>
    </location>
</feature>
<dbReference type="Proteomes" id="UP000515158">
    <property type="component" value="Unplaced"/>
</dbReference>
<dbReference type="FunFam" id="3.30.160.60:FF:000624">
    <property type="entry name" value="zinc finger protein 697"/>
    <property type="match status" value="1"/>
</dbReference>
<dbReference type="AlphaFoldDB" id="A0A6P8XXE5"/>
<dbReference type="PROSITE" id="PS00028">
    <property type="entry name" value="ZINC_FINGER_C2H2_1"/>
    <property type="match status" value="3"/>
</dbReference>
<dbReference type="GO" id="GO:0008270">
    <property type="term" value="F:zinc ion binding"/>
    <property type="evidence" value="ECO:0007669"/>
    <property type="project" value="UniProtKB-KW"/>
</dbReference>
<keyword evidence="2" id="KW-0479">Metal-binding</keyword>
<dbReference type="GO" id="GO:0003677">
    <property type="term" value="F:DNA binding"/>
    <property type="evidence" value="ECO:0007669"/>
    <property type="project" value="UniProtKB-KW"/>
</dbReference>
<dbReference type="SMART" id="SM00355">
    <property type="entry name" value="ZnF_C2H2"/>
    <property type="match status" value="4"/>
</dbReference>
<accession>A0A6P8XXE5</accession>
<dbReference type="PANTHER" id="PTHR16515">
    <property type="entry name" value="PR DOMAIN ZINC FINGER PROTEIN"/>
    <property type="match status" value="1"/>
</dbReference>
<keyword evidence="7" id="KW-0539">Nucleus</keyword>
<dbReference type="InParanoid" id="A0A6P8XXE5"/>
<evidence type="ECO:0000313" key="11">
    <source>
        <dbReference type="Proteomes" id="UP000515158"/>
    </source>
</evidence>
<proteinExistence type="predicted"/>
<keyword evidence="6" id="KW-0238">DNA-binding</keyword>
<gene>
    <name evidence="12" type="primary">LOC117639898</name>
</gene>
<dbReference type="SUPFAM" id="SSF57667">
    <property type="entry name" value="beta-beta-alpha zinc fingers"/>
    <property type="match status" value="2"/>
</dbReference>
<dbReference type="FunFam" id="3.30.160.60:FF:002343">
    <property type="entry name" value="Zinc finger protein 33A"/>
    <property type="match status" value="1"/>
</dbReference>
<dbReference type="KEGG" id="tpal:117639898"/>
<dbReference type="Pfam" id="PF00096">
    <property type="entry name" value="zf-C2H2"/>
    <property type="match status" value="2"/>
</dbReference>
<feature type="domain" description="C2H2-type" evidence="10">
    <location>
        <begin position="568"/>
        <end position="595"/>
    </location>
</feature>
<feature type="compositionally biased region" description="Low complexity" evidence="9">
    <location>
        <begin position="283"/>
        <end position="298"/>
    </location>
</feature>
<dbReference type="Gene3D" id="3.30.160.60">
    <property type="entry name" value="Classic Zinc Finger"/>
    <property type="match status" value="2"/>
</dbReference>
<evidence type="ECO:0000256" key="5">
    <source>
        <dbReference type="ARBA" id="ARBA00022833"/>
    </source>
</evidence>
<sequence length="597" mass="63170">MVSDTSHELLRFRNRKLLPFGAVQKKRCKKCGLRKDGKVAPRECSRRPAASGVGLRRVPVVPRLPAASQFACLRAPAPPLRAPAAPLSARATPQPAPAAPLSVRATLQPHCAAPLSAPAAPLTDPTKSYDEDAAAVALMIPDLFNACALDVSIPQDPVSVSAWADRILLASDGDVFKGCFDDSDPVPAQRPSTKPSAASAVAPRTTLNTAISADGSALKPASRGSAVPARFSGATRSVLKPRALRVPRTTPKPACPAGESAPKSGSQGSAVPAAGSATKQALPGTGVASASSAGSVPPDTAIAASQAASNPPESVGSVEEEPLRRQLPCGASAVSSRRELQSSPDSIASGDVSNSRSPREISTSTLPDVPKPPARRGPSLDSTAPVPSQPPALTESKSPPEQDARESVTRQPSSTAVASTVEAPRRKPGPKSRVQSLSPAMPDQTAGPSKRGRRRSPKSPPGSRTTLANRLQMTMALVDEERDLRCSKCDIRFGSPRDLAGHLRQHNAKRPFQCDECGKSFAEYWTLRMHQFIHTGEKPFQCAVCSKKFRAKDSLRQHMALHSGEKRYPCKSCGEKFKFRSSQHRHRKFCRGPAPQT</sequence>
<dbReference type="RefSeq" id="XP_034231758.1">
    <property type="nucleotide sequence ID" value="XM_034375867.1"/>
</dbReference>
<dbReference type="InterPro" id="IPR050331">
    <property type="entry name" value="Zinc_finger"/>
</dbReference>
<name>A0A6P8XXE5_THRPL</name>
<protein>
    <submittedName>
        <fullName evidence="12">B-cell CLL/lymphoma 6 member B protein-like isoform X1</fullName>
    </submittedName>
</protein>
<feature type="domain" description="C2H2-type" evidence="10">
    <location>
        <begin position="484"/>
        <end position="511"/>
    </location>
</feature>
<keyword evidence="5" id="KW-0862">Zinc</keyword>
<feature type="domain" description="C2H2-type" evidence="10">
    <location>
        <begin position="512"/>
        <end position="539"/>
    </location>
</feature>
<feature type="compositionally biased region" description="Polar residues" evidence="9">
    <location>
        <begin position="341"/>
        <end position="366"/>
    </location>
</feature>
<dbReference type="GO" id="GO:0006355">
    <property type="term" value="P:regulation of DNA-templated transcription"/>
    <property type="evidence" value="ECO:0007669"/>
    <property type="project" value="UniProtKB-ARBA"/>
</dbReference>
<dbReference type="PANTHER" id="PTHR16515:SF49">
    <property type="entry name" value="GASTRULA ZINC FINGER PROTEIN XLCGF49.1-LIKE-RELATED"/>
    <property type="match status" value="1"/>
</dbReference>
<keyword evidence="3" id="KW-0677">Repeat</keyword>
<dbReference type="GO" id="GO:0005634">
    <property type="term" value="C:nucleus"/>
    <property type="evidence" value="ECO:0007669"/>
    <property type="project" value="UniProtKB-SubCell"/>
</dbReference>
<evidence type="ECO:0000313" key="12">
    <source>
        <dbReference type="RefSeq" id="XP_034231758.1"/>
    </source>
</evidence>
<evidence type="ECO:0000256" key="2">
    <source>
        <dbReference type="ARBA" id="ARBA00022723"/>
    </source>
</evidence>
<organism evidence="12">
    <name type="scientific">Thrips palmi</name>
    <name type="common">Melon thrips</name>
    <dbReference type="NCBI Taxonomy" id="161013"/>
    <lineage>
        <taxon>Eukaryota</taxon>
        <taxon>Metazoa</taxon>
        <taxon>Ecdysozoa</taxon>
        <taxon>Arthropoda</taxon>
        <taxon>Hexapoda</taxon>
        <taxon>Insecta</taxon>
        <taxon>Pterygota</taxon>
        <taxon>Neoptera</taxon>
        <taxon>Paraneoptera</taxon>
        <taxon>Thysanoptera</taxon>
        <taxon>Terebrantia</taxon>
        <taxon>Thripoidea</taxon>
        <taxon>Thripidae</taxon>
        <taxon>Thrips</taxon>
    </lineage>
</organism>
<dbReference type="InterPro" id="IPR036236">
    <property type="entry name" value="Znf_C2H2_sf"/>
</dbReference>
<evidence type="ECO:0000256" key="6">
    <source>
        <dbReference type="ARBA" id="ARBA00023125"/>
    </source>
</evidence>
<keyword evidence="4 8" id="KW-0863">Zinc-finger</keyword>
<evidence type="ECO:0000256" key="8">
    <source>
        <dbReference type="PROSITE-ProRule" id="PRU00042"/>
    </source>
</evidence>
<feature type="region of interest" description="Disordered" evidence="9">
    <location>
        <begin position="181"/>
        <end position="466"/>
    </location>
</feature>
<dbReference type="OrthoDB" id="6077919at2759"/>